<dbReference type="InterPro" id="IPR025534">
    <property type="entry name" value="DUF4420"/>
</dbReference>
<dbReference type="Proteomes" id="UP001500037">
    <property type="component" value="Unassembled WGS sequence"/>
</dbReference>
<evidence type="ECO:0008006" key="3">
    <source>
        <dbReference type="Google" id="ProtNLM"/>
    </source>
</evidence>
<dbReference type="EMBL" id="BAAALF010000016">
    <property type="protein sequence ID" value="GAA1225588.1"/>
    <property type="molecule type" value="Genomic_DNA"/>
</dbReference>
<proteinExistence type="predicted"/>
<organism evidence="1 2">
    <name type="scientific">Kitasatospora nipponensis</name>
    <dbReference type="NCBI Taxonomy" id="258049"/>
    <lineage>
        <taxon>Bacteria</taxon>
        <taxon>Bacillati</taxon>
        <taxon>Actinomycetota</taxon>
        <taxon>Actinomycetes</taxon>
        <taxon>Kitasatosporales</taxon>
        <taxon>Streptomycetaceae</taxon>
        <taxon>Kitasatospora</taxon>
    </lineage>
</organism>
<dbReference type="Pfam" id="PF14390">
    <property type="entry name" value="DUF4420"/>
    <property type="match status" value="1"/>
</dbReference>
<reference evidence="1 2" key="1">
    <citation type="journal article" date="2019" name="Int. J. Syst. Evol. Microbiol.">
        <title>The Global Catalogue of Microorganisms (GCM) 10K type strain sequencing project: providing services to taxonomists for standard genome sequencing and annotation.</title>
        <authorList>
            <consortium name="The Broad Institute Genomics Platform"/>
            <consortium name="The Broad Institute Genome Sequencing Center for Infectious Disease"/>
            <person name="Wu L."/>
            <person name="Ma J."/>
        </authorList>
    </citation>
    <scope>NUCLEOTIDE SEQUENCE [LARGE SCALE GENOMIC DNA]</scope>
    <source>
        <strain evidence="1 2">JCM 13004</strain>
    </source>
</reference>
<protein>
    <recommendedName>
        <fullName evidence="3">PD-(D/E)XK family protein DUF4420</fullName>
    </recommendedName>
</protein>
<sequence length="336" mass="37107">MTITEDDWRELEAPQATPGRSIRRLHPESTHDMYLAVSHPGLRRMLVLKGDAPAAEGVARSLSRLPPTAGLELQLNSLSRQDYELQVVLTADDLREVFSPLVADIAGATHSAPSTADALLAAVERFERWQHLLRSIGKDGLGPEIRRGLFGELLILRDYLMPSLPGLEAVNAWTGPTGTSQDFQLPSVAVEAKASTAKSTHRIRISSERQLDSTGTPALLLSLISLDERRGGSGESLNAMVDRIRERLTSVAARSRLDSLLIQAGYLPGHRDHYDEPRYTSRDLRFWSVRDDFPRLVESDLRPGVGDCTYHVDTSGLDDYLLTTDEVTNLIRGTHG</sequence>
<dbReference type="RefSeq" id="WP_344440443.1">
    <property type="nucleotide sequence ID" value="NZ_BAAALF010000016.1"/>
</dbReference>
<keyword evidence="2" id="KW-1185">Reference proteome</keyword>
<gene>
    <name evidence="1" type="ORF">GCM10009665_15050</name>
</gene>
<name>A0ABN1VZG4_9ACTN</name>
<comment type="caution">
    <text evidence="1">The sequence shown here is derived from an EMBL/GenBank/DDBJ whole genome shotgun (WGS) entry which is preliminary data.</text>
</comment>
<accession>A0ABN1VZG4</accession>
<evidence type="ECO:0000313" key="1">
    <source>
        <dbReference type="EMBL" id="GAA1225588.1"/>
    </source>
</evidence>
<evidence type="ECO:0000313" key="2">
    <source>
        <dbReference type="Proteomes" id="UP001500037"/>
    </source>
</evidence>